<feature type="chain" id="PRO_5035769682" evidence="3">
    <location>
        <begin position="23"/>
        <end position="361"/>
    </location>
</feature>
<dbReference type="Proteomes" id="UP001431572">
    <property type="component" value="Chromosome 2"/>
</dbReference>
<dbReference type="CDD" id="cd01071">
    <property type="entry name" value="PBP2_PhnD_like"/>
    <property type="match status" value="1"/>
</dbReference>
<dbReference type="SUPFAM" id="SSF53850">
    <property type="entry name" value="Periplasmic binding protein-like II"/>
    <property type="match status" value="1"/>
</dbReference>
<keyword evidence="7" id="KW-1185">Reference proteome</keyword>
<keyword evidence="2 3" id="KW-0732">Signal</keyword>
<evidence type="ECO:0000313" key="4">
    <source>
        <dbReference type="EMBL" id="NWJ47222.1"/>
    </source>
</evidence>
<dbReference type="Gene3D" id="3.40.190.10">
    <property type="entry name" value="Periplasmic binding protein-like II"/>
    <property type="match status" value="2"/>
</dbReference>
<feature type="signal peptide" evidence="3">
    <location>
        <begin position="1"/>
        <end position="22"/>
    </location>
</feature>
<evidence type="ECO:0000256" key="2">
    <source>
        <dbReference type="ARBA" id="ARBA00022729"/>
    </source>
</evidence>
<protein>
    <submittedName>
        <fullName evidence="4">Phosphate/phosphite/phosphonate ABC transporter substrate-binding protein</fullName>
    </submittedName>
</protein>
<proteinExistence type="inferred from homology"/>
<organism evidence="4 6">
    <name type="scientific">Candidatus Chlorohelix allophototropha</name>
    <dbReference type="NCBI Taxonomy" id="3003348"/>
    <lineage>
        <taxon>Bacteria</taxon>
        <taxon>Bacillati</taxon>
        <taxon>Chloroflexota</taxon>
        <taxon>Chloroflexia</taxon>
        <taxon>Candidatus Chloroheliales</taxon>
        <taxon>Candidatus Chloroheliaceae</taxon>
        <taxon>Candidatus Chlorohelix</taxon>
    </lineage>
</organism>
<dbReference type="NCBIfam" id="TIGR01098">
    <property type="entry name" value="3A0109s03R"/>
    <property type="match status" value="1"/>
</dbReference>
<evidence type="ECO:0000313" key="6">
    <source>
        <dbReference type="Proteomes" id="UP000521676"/>
    </source>
</evidence>
<dbReference type="GO" id="GO:0055085">
    <property type="term" value="P:transmembrane transport"/>
    <property type="evidence" value="ECO:0007669"/>
    <property type="project" value="InterPro"/>
</dbReference>
<dbReference type="AlphaFoldDB" id="A0A8T7M5F8"/>
<dbReference type="Pfam" id="PF12974">
    <property type="entry name" value="Phosphonate-bd"/>
    <property type="match status" value="1"/>
</dbReference>
<dbReference type="InterPro" id="IPR005770">
    <property type="entry name" value="PhnD"/>
</dbReference>
<name>A0A8T7M5F8_9CHLR</name>
<reference evidence="5" key="2">
    <citation type="journal article" date="2024" name="Nature">
        <title>Anoxygenic phototroph of the Chloroflexota uses a type I reaction centre.</title>
        <authorList>
            <person name="Tsuji J.M."/>
            <person name="Shaw N.A."/>
            <person name="Nagashima S."/>
            <person name="Venkiteswaran J.J."/>
            <person name="Schiff S.L."/>
            <person name="Watanabe T."/>
            <person name="Fukui M."/>
            <person name="Hanada S."/>
            <person name="Tank M."/>
            <person name="Neufeld J.D."/>
        </authorList>
    </citation>
    <scope>NUCLEOTIDE SEQUENCE</scope>
    <source>
        <strain evidence="5">L227-S17</strain>
    </source>
</reference>
<evidence type="ECO:0000313" key="5">
    <source>
        <dbReference type="EMBL" id="WJW69133.1"/>
    </source>
</evidence>
<dbReference type="EMBL" id="CP128400">
    <property type="protein sequence ID" value="WJW69133.1"/>
    <property type="molecule type" value="Genomic_DNA"/>
</dbReference>
<evidence type="ECO:0000256" key="3">
    <source>
        <dbReference type="SAM" id="SignalP"/>
    </source>
</evidence>
<dbReference type="EMBL" id="JACATZ010000003">
    <property type="protein sequence ID" value="NWJ47222.1"/>
    <property type="molecule type" value="Genomic_DNA"/>
</dbReference>
<dbReference type="PANTHER" id="PTHR35841:SF1">
    <property type="entry name" value="PHOSPHONATES-BINDING PERIPLASMIC PROTEIN"/>
    <property type="match status" value="1"/>
</dbReference>
<evidence type="ECO:0000313" key="7">
    <source>
        <dbReference type="Proteomes" id="UP001431572"/>
    </source>
</evidence>
<comment type="similarity">
    <text evidence="1">Belongs to the phosphate/phosphite/phosphonate binding protein family.</text>
</comment>
<reference evidence="4 6" key="1">
    <citation type="submission" date="2020-06" db="EMBL/GenBank/DDBJ databases">
        <title>Anoxygenic phototrophic Chloroflexota member uses a Type I reaction center.</title>
        <authorList>
            <person name="Tsuji J.M."/>
            <person name="Shaw N.A."/>
            <person name="Nagashima S."/>
            <person name="Venkiteswaran J."/>
            <person name="Schiff S.L."/>
            <person name="Hanada S."/>
            <person name="Tank M."/>
            <person name="Neufeld J.D."/>
        </authorList>
    </citation>
    <scope>NUCLEOTIDE SEQUENCE [LARGE SCALE GENOMIC DNA]</scope>
    <source>
        <strain evidence="4">L227-S17</strain>
    </source>
</reference>
<dbReference type="GO" id="GO:0043190">
    <property type="term" value="C:ATP-binding cassette (ABC) transporter complex"/>
    <property type="evidence" value="ECO:0007669"/>
    <property type="project" value="InterPro"/>
</dbReference>
<dbReference type="Proteomes" id="UP000521676">
    <property type="component" value="Unassembled WGS sequence"/>
</dbReference>
<gene>
    <name evidence="4" type="ORF">HXX08_15275</name>
    <name evidence="5" type="ORF">OZ401_002726</name>
</gene>
<evidence type="ECO:0000256" key="1">
    <source>
        <dbReference type="ARBA" id="ARBA00007162"/>
    </source>
</evidence>
<dbReference type="RefSeq" id="WP_341471023.1">
    <property type="nucleotide sequence ID" value="NZ_CP128400.1"/>
</dbReference>
<accession>A0A8T7M5F8</accession>
<sequence length="361" mass="37188">MNKLYRVMSGLLVSLVLVVVLAACGDNTATSVPTTAATTAAATTAAATTVTATTAAATTAAATTAAATTAAATTAAATKTPAPTLIATIGASSSTAKVSLKALRLGAIPAENVQKVLSDTTPFATALSQQLGIQVELFVGPSYTSVIEALAANKLDVAIFGPFSYVLASSKYNAQVFALMLGTKGEKTYNSFIITTPKTGIKTLADLKGHSFSFVDVASASGNLVPRYSLITKAKLDPDKDVNGVFTGSHDASLLAVQSGKVDAGAVASDIFQKYIDNGTVKAEEIVIVDKSFDIPNSPVAYRNDLSDTDKAAIKNAFLSIKDTAALNSMGNGGFIEATESYWDPIRDIAKVLNVDLTKLK</sequence>
<dbReference type="PANTHER" id="PTHR35841">
    <property type="entry name" value="PHOSPHONATES-BINDING PERIPLASMIC PROTEIN"/>
    <property type="match status" value="1"/>
</dbReference>
<dbReference type="PROSITE" id="PS51257">
    <property type="entry name" value="PROKAR_LIPOPROTEIN"/>
    <property type="match status" value="1"/>
</dbReference>